<evidence type="ECO:0000256" key="1">
    <source>
        <dbReference type="ARBA" id="ARBA00009437"/>
    </source>
</evidence>
<keyword evidence="2" id="KW-0805">Transcription regulation</keyword>
<accession>A0ABP4H8C5</accession>
<dbReference type="InterPro" id="IPR000847">
    <property type="entry name" value="LysR_HTH_N"/>
</dbReference>
<protein>
    <submittedName>
        <fullName evidence="7">LysR family transcriptional regulator</fullName>
    </submittedName>
</protein>
<dbReference type="RefSeq" id="WP_344443927.1">
    <property type="nucleotide sequence ID" value="NZ_BAAALF010000093.1"/>
</dbReference>
<dbReference type="Proteomes" id="UP001500037">
    <property type="component" value="Unassembled WGS sequence"/>
</dbReference>
<evidence type="ECO:0000256" key="5">
    <source>
        <dbReference type="SAM" id="Coils"/>
    </source>
</evidence>
<dbReference type="InterPro" id="IPR036388">
    <property type="entry name" value="WH-like_DNA-bd_sf"/>
</dbReference>
<dbReference type="InterPro" id="IPR005119">
    <property type="entry name" value="LysR_subst-bd"/>
</dbReference>
<evidence type="ECO:0000256" key="3">
    <source>
        <dbReference type="ARBA" id="ARBA00023125"/>
    </source>
</evidence>
<dbReference type="SUPFAM" id="SSF46785">
    <property type="entry name" value="Winged helix' DNA-binding domain"/>
    <property type="match status" value="1"/>
</dbReference>
<comment type="similarity">
    <text evidence="1">Belongs to the LysR transcriptional regulatory family.</text>
</comment>
<dbReference type="SUPFAM" id="SSF53850">
    <property type="entry name" value="Periplasmic binding protein-like II"/>
    <property type="match status" value="1"/>
</dbReference>
<keyword evidence="3" id="KW-0238">DNA-binding</keyword>
<gene>
    <name evidence="7" type="ORF">GCM10009665_47180</name>
</gene>
<dbReference type="Gene3D" id="1.10.10.10">
    <property type="entry name" value="Winged helix-like DNA-binding domain superfamily/Winged helix DNA-binding domain"/>
    <property type="match status" value="1"/>
</dbReference>
<keyword evidence="8" id="KW-1185">Reference proteome</keyword>
<keyword evidence="5" id="KW-0175">Coiled coil</keyword>
<evidence type="ECO:0000313" key="8">
    <source>
        <dbReference type="Proteomes" id="UP001500037"/>
    </source>
</evidence>
<reference evidence="8" key="1">
    <citation type="journal article" date="2019" name="Int. J. Syst. Evol. Microbiol.">
        <title>The Global Catalogue of Microorganisms (GCM) 10K type strain sequencing project: providing services to taxonomists for standard genome sequencing and annotation.</title>
        <authorList>
            <consortium name="The Broad Institute Genomics Platform"/>
            <consortium name="The Broad Institute Genome Sequencing Center for Infectious Disease"/>
            <person name="Wu L."/>
            <person name="Ma J."/>
        </authorList>
    </citation>
    <scope>NUCLEOTIDE SEQUENCE [LARGE SCALE GENOMIC DNA]</scope>
    <source>
        <strain evidence="8">JCM 13004</strain>
    </source>
</reference>
<organism evidence="7 8">
    <name type="scientific">Kitasatospora nipponensis</name>
    <dbReference type="NCBI Taxonomy" id="258049"/>
    <lineage>
        <taxon>Bacteria</taxon>
        <taxon>Bacillati</taxon>
        <taxon>Actinomycetota</taxon>
        <taxon>Actinomycetes</taxon>
        <taxon>Kitasatosporales</taxon>
        <taxon>Streptomycetaceae</taxon>
        <taxon>Kitasatospora</taxon>
    </lineage>
</organism>
<dbReference type="InterPro" id="IPR036390">
    <property type="entry name" value="WH_DNA-bd_sf"/>
</dbReference>
<keyword evidence="4" id="KW-0804">Transcription</keyword>
<proteinExistence type="inferred from homology"/>
<feature type="domain" description="HTH lysR-type" evidence="6">
    <location>
        <begin position="2"/>
        <end position="59"/>
    </location>
</feature>
<comment type="caution">
    <text evidence="7">The sequence shown here is derived from an EMBL/GenBank/DDBJ whole genome shotgun (WGS) entry which is preliminary data.</text>
</comment>
<evidence type="ECO:0000313" key="7">
    <source>
        <dbReference type="EMBL" id="GAA1251033.1"/>
    </source>
</evidence>
<dbReference type="Pfam" id="PF03466">
    <property type="entry name" value="LysR_substrate"/>
    <property type="match status" value="1"/>
</dbReference>
<name>A0ABP4H8C5_9ACTN</name>
<evidence type="ECO:0000256" key="4">
    <source>
        <dbReference type="ARBA" id="ARBA00023163"/>
    </source>
</evidence>
<dbReference type="PANTHER" id="PTHR30346:SF29">
    <property type="entry name" value="LYSR SUBSTRATE-BINDING"/>
    <property type="match status" value="1"/>
</dbReference>
<dbReference type="EMBL" id="BAAALF010000093">
    <property type="protein sequence ID" value="GAA1251033.1"/>
    <property type="molecule type" value="Genomic_DNA"/>
</dbReference>
<evidence type="ECO:0000256" key="2">
    <source>
        <dbReference type="ARBA" id="ARBA00023015"/>
    </source>
</evidence>
<dbReference type="Gene3D" id="3.40.190.10">
    <property type="entry name" value="Periplasmic binding protein-like II"/>
    <property type="match status" value="2"/>
</dbReference>
<dbReference type="PANTHER" id="PTHR30346">
    <property type="entry name" value="TRANSCRIPTIONAL DUAL REGULATOR HCAR-RELATED"/>
    <property type="match status" value="1"/>
</dbReference>
<dbReference type="Pfam" id="PF00126">
    <property type="entry name" value="HTH_1"/>
    <property type="match status" value="1"/>
</dbReference>
<dbReference type="PROSITE" id="PS50931">
    <property type="entry name" value="HTH_LYSR"/>
    <property type="match status" value="1"/>
</dbReference>
<feature type="coiled-coil region" evidence="5">
    <location>
        <begin position="69"/>
        <end position="96"/>
    </location>
</feature>
<evidence type="ECO:0000259" key="6">
    <source>
        <dbReference type="PROSITE" id="PS50931"/>
    </source>
</evidence>
<sequence>MIDVQRLTVLREVARYGSFNRAAAELRCTPSAVSQQIAALERKLGTPVVARSTRGITLTEAGQLLVEAADAIAAELADAQERIDRLGAERATLTLATFASGGRQLLPGPLAGFVADHPEVELTILELEPEESLPMVREGRADLALGYHYDGPPPARPTDRSGLDWTPLAEDPLRVVLPRDHPAAARESLHLAELAGERWVLGCLKSAGQLARHAELAGIELRIGCSATDYTFAQRLVTAGVGIALIPEIGLTHAPDLAVRPLAAPGLARHLGLALSRRRRGPAARLAEDLAARLVAQAGHHPAGADRPDRHRPAAG</sequence>